<evidence type="ECO:0000256" key="2">
    <source>
        <dbReference type="SAM" id="MobiDB-lite"/>
    </source>
</evidence>
<dbReference type="VEuPathDB" id="VectorBase:RSAN_053694"/>
<dbReference type="Proteomes" id="UP000821837">
    <property type="component" value="Unassembled WGS sequence"/>
</dbReference>
<keyword evidence="1" id="KW-0539">Nucleus</keyword>
<keyword evidence="5" id="KW-1185">Reference proteome</keyword>
<keyword evidence="1" id="KW-0234">DNA repair</keyword>
<evidence type="ECO:0000256" key="1">
    <source>
        <dbReference type="RuleBase" id="RU367049"/>
    </source>
</evidence>
<dbReference type="GO" id="GO:0043130">
    <property type="term" value="F:ubiquitin binding"/>
    <property type="evidence" value="ECO:0007669"/>
    <property type="project" value="UniProtKB-UniRule"/>
</dbReference>
<dbReference type="SUPFAM" id="SSF46934">
    <property type="entry name" value="UBA-like"/>
    <property type="match status" value="1"/>
</dbReference>
<keyword evidence="1" id="KW-0227">DNA damage</keyword>
<dbReference type="GO" id="GO:0005654">
    <property type="term" value="C:nucleoplasm"/>
    <property type="evidence" value="ECO:0007669"/>
    <property type="project" value="TreeGrafter"/>
</dbReference>
<dbReference type="PANTHER" id="PTHR10621">
    <property type="entry name" value="UV EXCISION REPAIR PROTEIN RAD23"/>
    <property type="match status" value="1"/>
</dbReference>
<comment type="caution">
    <text evidence="4">The sequence shown here is derived from an EMBL/GenBank/DDBJ whole genome shotgun (WGS) entry which is preliminary data.</text>
</comment>
<comment type="similarity">
    <text evidence="1">Belongs to the RAD23 family.</text>
</comment>
<dbReference type="GO" id="GO:0070628">
    <property type="term" value="F:proteasome binding"/>
    <property type="evidence" value="ECO:0007669"/>
    <property type="project" value="TreeGrafter"/>
</dbReference>
<dbReference type="PANTHER" id="PTHR10621:SF0">
    <property type="entry name" value="UV EXCISION REPAIR PROTEIN RAD23"/>
    <property type="match status" value="1"/>
</dbReference>
<gene>
    <name evidence="4" type="ORF">HPB52_024404</name>
</gene>
<keyword evidence="1" id="KW-0963">Cytoplasm</keyword>
<reference evidence="4" key="2">
    <citation type="submission" date="2021-09" db="EMBL/GenBank/DDBJ databases">
        <authorList>
            <person name="Jia N."/>
            <person name="Wang J."/>
            <person name="Shi W."/>
            <person name="Du L."/>
            <person name="Sun Y."/>
            <person name="Zhan W."/>
            <person name="Jiang J."/>
            <person name="Wang Q."/>
            <person name="Zhang B."/>
            <person name="Ji P."/>
            <person name="Sakyi L.B."/>
            <person name="Cui X."/>
            <person name="Yuan T."/>
            <person name="Jiang B."/>
            <person name="Yang W."/>
            <person name="Lam T.T.-Y."/>
            <person name="Chang Q."/>
            <person name="Ding S."/>
            <person name="Wang X."/>
            <person name="Zhu J."/>
            <person name="Ruan X."/>
            <person name="Zhao L."/>
            <person name="Wei J."/>
            <person name="Que T."/>
            <person name="Du C."/>
            <person name="Cheng J."/>
            <person name="Dai P."/>
            <person name="Han X."/>
            <person name="Huang E."/>
            <person name="Gao Y."/>
            <person name="Liu J."/>
            <person name="Shao H."/>
            <person name="Ye R."/>
            <person name="Li L."/>
            <person name="Wei W."/>
            <person name="Wang X."/>
            <person name="Wang C."/>
            <person name="Huo Q."/>
            <person name="Li W."/>
            <person name="Guo W."/>
            <person name="Chen H."/>
            <person name="Chen S."/>
            <person name="Zhou L."/>
            <person name="Zhou L."/>
            <person name="Ni X."/>
            <person name="Tian J."/>
            <person name="Zhou Y."/>
            <person name="Sheng Y."/>
            <person name="Liu T."/>
            <person name="Pan Y."/>
            <person name="Xia L."/>
            <person name="Li J."/>
            <person name="Zhao F."/>
            <person name="Cao W."/>
        </authorList>
    </citation>
    <scope>NUCLEOTIDE SEQUENCE</scope>
    <source>
        <strain evidence="4">Rsan-2018</strain>
        <tissue evidence="4">Larvae</tissue>
    </source>
</reference>
<comment type="function">
    <text evidence="1">Multiubiquitin chain receptor involved in modulation of proteasomal degradation. Involved in nucleotide excision repair.</text>
</comment>
<evidence type="ECO:0000259" key="3">
    <source>
        <dbReference type="PROSITE" id="PS50030"/>
    </source>
</evidence>
<dbReference type="GO" id="GO:0031593">
    <property type="term" value="F:polyubiquitin modification-dependent protein binding"/>
    <property type="evidence" value="ECO:0007669"/>
    <property type="project" value="UniProtKB-UniRule"/>
</dbReference>
<dbReference type="GO" id="GO:0003684">
    <property type="term" value="F:damaged DNA binding"/>
    <property type="evidence" value="ECO:0007669"/>
    <property type="project" value="UniProtKB-UniRule"/>
</dbReference>
<dbReference type="PRINTS" id="PR01839">
    <property type="entry name" value="RAD23PROTEIN"/>
</dbReference>
<proteinExistence type="inferred from homology"/>
<dbReference type="InterPro" id="IPR004806">
    <property type="entry name" value="Rad23"/>
</dbReference>
<evidence type="ECO:0000313" key="5">
    <source>
        <dbReference type="Proteomes" id="UP000821837"/>
    </source>
</evidence>
<sequence length="144" mass="15497">MLLMDQGDKSDIEAEDEDEFLLVQRAALNGQFGGALCLQCKEPGLKMKHGTKHRLANQEAFVRMLNEPSPPPGGASQGGAPGGLGSGGAPIEVNYGQVTPQDKEAIERLKALGFPEYLVVQAYFACDKNENLAANFLLSQNYDD</sequence>
<evidence type="ECO:0000313" key="4">
    <source>
        <dbReference type="EMBL" id="KAH7984977.1"/>
    </source>
</evidence>
<dbReference type="GO" id="GO:0005829">
    <property type="term" value="C:cytosol"/>
    <property type="evidence" value="ECO:0007669"/>
    <property type="project" value="TreeGrafter"/>
</dbReference>
<accession>A0A9D4YR52</accession>
<dbReference type="InterPro" id="IPR015940">
    <property type="entry name" value="UBA"/>
</dbReference>
<feature type="compositionally biased region" description="Gly residues" evidence="2">
    <location>
        <begin position="75"/>
        <end position="88"/>
    </location>
</feature>
<name>A0A9D4YR52_RHISA</name>
<dbReference type="SMART" id="SM00165">
    <property type="entry name" value="UBA"/>
    <property type="match status" value="1"/>
</dbReference>
<dbReference type="AlphaFoldDB" id="A0A9D4YR52"/>
<dbReference type="CDD" id="cd14427">
    <property type="entry name" value="UBA2_HR23A"/>
    <property type="match status" value="1"/>
</dbReference>
<organism evidence="4 5">
    <name type="scientific">Rhipicephalus sanguineus</name>
    <name type="common">Brown dog tick</name>
    <name type="synonym">Ixodes sanguineus</name>
    <dbReference type="NCBI Taxonomy" id="34632"/>
    <lineage>
        <taxon>Eukaryota</taxon>
        <taxon>Metazoa</taxon>
        <taxon>Ecdysozoa</taxon>
        <taxon>Arthropoda</taxon>
        <taxon>Chelicerata</taxon>
        <taxon>Arachnida</taxon>
        <taxon>Acari</taxon>
        <taxon>Parasitiformes</taxon>
        <taxon>Ixodida</taxon>
        <taxon>Ixodoidea</taxon>
        <taxon>Ixodidae</taxon>
        <taxon>Rhipicephalinae</taxon>
        <taxon>Rhipicephalus</taxon>
        <taxon>Rhipicephalus</taxon>
    </lineage>
</organism>
<reference evidence="4" key="1">
    <citation type="journal article" date="2020" name="Cell">
        <title>Large-Scale Comparative Analyses of Tick Genomes Elucidate Their Genetic Diversity and Vector Capacities.</title>
        <authorList>
            <consortium name="Tick Genome and Microbiome Consortium (TIGMIC)"/>
            <person name="Jia N."/>
            <person name="Wang J."/>
            <person name="Shi W."/>
            <person name="Du L."/>
            <person name="Sun Y."/>
            <person name="Zhan W."/>
            <person name="Jiang J.F."/>
            <person name="Wang Q."/>
            <person name="Zhang B."/>
            <person name="Ji P."/>
            <person name="Bell-Sakyi L."/>
            <person name="Cui X.M."/>
            <person name="Yuan T.T."/>
            <person name="Jiang B.G."/>
            <person name="Yang W.F."/>
            <person name="Lam T.T."/>
            <person name="Chang Q.C."/>
            <person name="Ding S.J."/>
            <person name="Wang X.J."/>
            <person name="Zhu J.G."/>
            <person name="Ruan X.D."/>
            <person name="Zhao L."/>
            <person name="Wei J.T."/>
            <person name="Ye R.Z."/>
            <person name="Que T.C."/>
            <person name="Du C.H."/>
            <person name="Zhou Y.H."/>
            <person name="Cheng J.X."/>
            <person name="Dai P.F."/>
            <person name="Guo W.B."/>
            <person name="Han X.H."/>
            <person name="Huang E.J."/>
            <person name="Li L.F."/>
            <person name="Wei W."/>
            <person name="Gao Y.C."/>
            <person name="Liu J.Z."/>
            <person name="Shao H.Z."/>
            <person name="Wang X."/>
            <person name="Wang C.C."/>
            <person name="Yang T.C."/>
            <person name="Huo Q.B."/>
            <person name="Li W."/>
            <person name="Chen H.Y."/>
            <person name="Chen S.E."/>
            <person name="Zhou L.G."/>
            <person name="Ni X.B."/>
            <person name="Tian J.H."/>
            <person name="Sheng Y."/>
            <person name="Liu T."/>
            <person name="Pan Y.S."/>
            <person name="Xia L.Y."/>
            <person name="Li J."/>
            <person name="Zhao F."/>
            <person name="Cao W.C."/>
        </authorList>
    </citation>
    <scope>NUCLEOTIDE SEQUENCE</scope>
    <source>
        <strain evidence="4">Rsan-2018</strain>
    </source>
</reference>
<feature type="region of interest" description="Disordered" evidence="2">
    <location>
        <begin position="64"/>
        <end position="94"/>
    </location>
</feature>
<protein>
    <recommendedName>
        <fullName evidence="1">UV excision repair protein RAD23</fullName>
    </recommendedName>
</protein>
<dbReference type="PROSITE" id="PS50030">
    <property type="entry name" value="UBA"/>
    <property type="match status" value="1"/>
</dbReference>
<dbReference type="FunFam" id="1.10.8.10:FF:000002">
    <property type="entry name" value="UV excision repair protein RAD23 homolog"/>
    <property type="match status" value="1"/>
</dbReference>
<comment type="subcellular location">
    <subcellularLocation>
        <location evidence="1">Nucleus</location>
    </subcellularLocation>
    <subcellularLocation>
        <location evidence="1">Cytoplasm</location>
    </subcellularLocation>
</comment>
<feature type="domain" description="UBA" evidence="3">
    <location>
        <begin position="100"/>
        <end position="140"/>
    </location>
</feature>
<dbReference type="GO" id="GO:0006289">
    <property type="term" value="P:nucleotide-excision repair"/>
    <property type="evidence" value="ECO:0007669"/>
    <property type="project" value="UniProtKB-UniRule"/>
</dbReference>
<dbReference type="Pfam" id="PF00627">
    <property type="entry name" value="UBA"/>
    <property type="match status" value="1"/>
</dbReference>
<dbReference type="Gene3D" id="1.10.8.10">
    <property type="entry name" value="DNA helicase RuvA subunit, C-terminal domain"/>
    <property type="match status" value="1"/>
</dbReference>
<dbReference type="InterPro" id="IPR009060">
    <property type="entry name" value="UBA-like_sf"/>
</dbReference>
<dbReference type="GO" id="GO:0043161">
    <property type="term" value="P:proteasome-mediated ubiquitin-dependent protein catabolic process"/>
    <property type="evidence" value="ECO:0007669"/>
    <property type="project" value="UniProtKB-UniRule"/>
</dbReference>
<dbReference type="EMBL" id="JABSTV010001143">
    <property type="protein sequence ID" value="KAH7984977.1"/>
    <property type="molecule type" value="Genomic_DNA"/>
</dbReference>